<feature type="domain" description="FMP27 SW motif-containing RBG unit" evidence="4">
    <location>
        <begin position="1169"/>
        <end position="1271"/>
    </location>
</feature>
<organism evidence="6 7">
    <name type="scientific">Teratosphaeria destructans</name>
    <dbReference type="NCBI Taxonomy" id="418781"/>
    <lineage>
        <taxon>Eukaryota</taxon>
        <taxon>Fungi</taxon>
        <taxon>Dikarya</taxon>
        <taxon>Ascomycota</taxon>
        <taxon>Pezizomycotina</taxon>
        <taxon>Dothideomycetes</taxon>
        <taxon>Dothideomycetidae</taxon>
        <taxon>Mycosphaerellales</taxon>
        <taxon>Teratosphaeriaceae</taxon>
        <taxon>Teratosphaeria</taxon>
    </lineage>
</organism>
<feature type="region of interest" description="Disordered" evidence="1">
    <location>
        <begin position="715"/>
        <end position="760"/>
    </location>
</feature>
<evidence type="ECO:0000256" key="2">
    <source>
        <dbReference type="SAM" id="Phobius"/>
    </source>
</evidence>
<accession>A0A9W7SW91</accession>
<dbReference type="OrthoDB" id="1562405at2759"/>
<sequence>MPLPTISFLLGIVVLGYLLTFVVFAVLRIVTGVSIQRVGYSGFRRISFSPRNGIKVNIRGVGLSIHRPTFALPTWCSLVITELVVTVDIQALGDGEKKEAGLFEKSNGTAARRKDGAHTDARSTAHDFEDDGEGHGRLWRKLTDIKETIKRLHSKINWIKLVDFIATAVEVNVIGVGSARLERLTLSVDTRIKTVDRSRLFQHHKTRPETQSPAEWKGIVRSLLFTADGRESSEILDYCTLNIHGMLHNELQGLRDASISLKLGRLNLPYDDIEHAKKCADLLRGRYAPPAAAKTGVSDVSLTDAMQELEQPGVSHEERIVRTVSDSRAFIASILRGIQEVQFAVGFFGLSRRLDVKCDSGKDVYFNLAVKEVGLDVLRLDPKSPAHRMYFATNDVAHQGLLTAIAIAAGIDDGHEHPERMVYIPMVTATVKTTLPSRTIHYSRERENDAKDRNTNMLYANFVCTSPSVDLDPKHLPLMRELFQQMSRKRKQKDTGAMQATAGPHRHHLISQLLPKAHVKLSIQEPVIRVSLPTMDRRGNERVDGDYDLLISSMSSVSLDLESSHAMEGGLHYSLSSHYRHVKHNLYYQTMAGDRHDLLQSHTVEVNLDVNAIPDPKVTASAEFRTFNIYLVRPDICQGVSQIVKQFQKSMLARSQREKSEKPKAAFLRTVPPWLEHVHIEGSEFGLELSGVDEQVSKDSRGFALQLENWDTDYRSHREESQSESSLRRRSISRHTPTKEKEKGSRHASPKRRYQSHADGRRLTVHLTNLEGYIVDSVPDSEAEALLSLPRFAVAFTTSTDQHGPIFHVNSFARSLLLQYSLYNHFAMGVAVMVIKKTFLDPSRDESSEKKRRHPGSRQSSTLHVPGDVLSPGPEDELDEIARHEITTFDFKTELLQLKAKMPADPPMMVQIYGLDAGKHRWNTPFLRSRLARMYVRAPRTKAAWSRIVSIKSPRIDLRDLKRKVPGSGKQEPLVAEKSIDITTEIVRVTVPHGFVVHSIFDNIANVIKTTKQLQHHFLTGTNEYVLTKEPESPKHVPRVTLRSQMFVFDVEDSVFEWKLGAIYRAGLMEQKQRLARQEAFDLKEKRMTRGMAARGSSRLRAQSAHLGDRSRSRNRAPAQIQATKRRSLSIQPTRESNQSSQRQNRKQMRYDADGKCGISDNSQLTIEQAKERLSHLNSQSWKNRIDRVMSFQSHTIREIRNMLWGLDDMPDESENQEPILALNSRPSLMLAVIIDLHLTVDKPSFPMEQIPDFLHDVGKGMPHDMKYGLLVPMHFHVTMGELRFQLRDYPLPLMHVPPIANGQSPRLQALSMRTDFVIAEEFRDIESQRHVEVEVIPPEKMSAGGGGVETVGGVKPPRRGFKIDVRRTISPVKTYSDMKFEINTSRPTKITWGTSYQPAIQDAMQVIEGFTKPPVDPSDRVGFWDKIRLSFHSRVNVAWKGDGDVNLILKGSRDPYNVTGTGAGLVMVWRNDVRWNIAQSKDPRQFMTVDSGDYILAVPDFNNYARRAHDEYHDPHGSSAASSTISSRKDAVFSKVVMKLSGNVRWLAGLVLERDLPGGKRLFQFKPHYDVVLKHPDFAKAPPGEEYDAYRDFRSHHIHMSIAISAPHDRDWNGSNLKASSNYNSVHLGPRFFSHFFSWWSMFSGVMSLPVRQGPLWGVTEKKSKKFGRHLATIKYNLLLSPLYIAHVYKHKDLEEYQENTVSATGLKMKIDSFMLDLHQRREHFDIKGHEDVLKKTSGMRINQAQLDFIHADLRALSATITGTSAEDIEKATDETIAGLHSQSPVAEDMSKFDIPDNDFTWIDMDDFVELDWILPAETNPETKILPVGYAPRFTYFRQTDHEGVIQGDQSRTSPFGDEPTHYCVMSAKNDPRRVQTELIERRLSTLMDQRQQNDRAIGEHEVKMVRDASQDGTTRQRLQTKLDMLRGHSEHLSNKQKFLQNMLNTLNQRLETDDPSVVPDLETSETFFEAHEHAKLKDEDLAKLDEAPLADYTSDFNNRFIVHNAQIKWNNSLRNIILRYIHQNSQRRGFVYYMSRRAIKFILDVLEERQNKDKQHAKAQAAGDSETPRRPVSIGTQMSATSPEGDDEQTIQDRIEQLLKDGRDWVTADEPFAEAGRDEDGKEKAHEDISHDFTPLNTYHFRLIAPQVQLQSEKNPKSVVLVTAKGMQLKVIQIMDKDNVMDDVSGLVQRRFTAAADSLQMFVTSTKTFSTEFFHMYSANLYGAKAGTQWPPWVPMEIMFDFQVNPYGFSRVVHRTSASLRYDKYNNLRLKYNDDVSGGEQTTPESVQEADDRMDHVWIEFPQLRAICDSNQYYALYIIVMDLLLYNEPLEKTRTERLEKIMLASDFSDLRGAPEMVQVLQDRIRQLEEIKMHFQVNEKYLDRQGWKDRVSMDHELANCEDELFFMMKAITTSQQRVEDRKEAEDARGLMHLNMSAREIAWHLVREKDESLLEFQLKNASFDRTDNNDGSNHNVMEIGRINGYNLLPDALYPEIIAPFTEEPRGGRQLGNDKMLRVHWLMLEAIAGIPVVDYFEIDIVPLRVQVEREVAKKLFEYIFPGVGGNAFEGGGFSPFMVKNMLPTQEEKNEDGEDDEKPGTAGTDTPRLSSSDSPDPEHTEHHGNGLGSLEHRLHPNLHLHKDKDKKQDHKGLGISTGHMTGFGLFQHSDRSSSRQSVAPRSATSRQALSATNASSMSRSPSQRSLNTMASADNDRGNKRAPFPRSNSDEKSDRKKKKKEVSDDLTQMMSRASNYMTLATVKIPSVVLCLSYKGQGKRNLEDVHDLVFRLPTLEYRNKTWSNLDLALQLKKDVIRALISHAGAIVSNKLHRYQPKRDQQSRLREIVNSSTFVATAAASGNNSRGSPAESDNSSLLDFPSETHGRPSIASARPSTLNRSISMRSTPAGSSNERVGSFEAPRPATSRTQANWTSLQASPPPTRPISQPKLRPMPSPSSDGGGFDGARNRATSITRHLSGFGERLRQRSTNHTHAHAATSDHAGSGTDTTVGDAEENTRKRKLLLGGQKLLRTFRDQ</sequence>
<feature type="domain" description="FMP27 WPPW motif-containing RBG unit" evidence="5">
    <location>
        <begin position="1707"/>
        <end position="2241"/>
    </location>
</feature>
<feature type="compositionally biased region" description="Basic and acidic residues" evidence="1">
    <location>
        <begin position="2614"/>
        <end position="2650"/>
    </location>
</feature>
<dbReference type="EMBL" id="RIBY02000824">
    <property type="protein sequence ID" value="KAH9836863.1"/>
    <property type="molecule type" value="Genomic_DNA"/>
</dbReference>
<dbReference type="Proteomes" id="UP001138500">
    <property type="component" value="Unassembled WGS sequence"/>
</dbReference>
<feature type="compositionally biased region" description="Polar residues" evidence="1">
    <location>
        <begin position="2854"/>
        <end position="2872"/>
    </location>
</feature>
<feature type="transmembrane region" description="Helical" evidence="2">
    <location>
        <begin position="6"/>
        <end position="27"/>
    </location>
</feature>
<feature type="domain" description="FMP27/BLTP2/Hobbit GFWDK motif-containing RBG unit" evidence="3">
    <location>
        <begin position="1289"/>
        <end position="1459"/>
    </location>
</feature>
<dbReference type="PANTHER" id="PTHR15678">
    <property type="entry name" value="ANTIGEN MLAA-22-RELATED"/>
    <property type="match status" value="1"/>
</dbReference>
<feature type="compositionally biased region" description="Low complexity" evidence="1">
    <location>
        <begin position="2693"/>
        <end position="2703"/>
    </location>
</feature>
<dbReference type="SMART" id="SM01216">
    <property type="entry name" value="Fmp27_WPPW"/>
    <property type="match status" value="1"/>
</dbReference>
<dbReference type="InterPro" id="IPR019449">
    <property type="entry name" value="FMP27_WPPW_RBG"/>
</dbReference>
<dbReference type="InterPro" id="IPR045167">
    <property type="entry name" value="Hobbit"/>
</dbReference>
<feature type="compositionally biased region" description="Basic and acidic residues" evidence="1">
    <location>
        <begin position="112"/>
        <end position="133"/>
    </location>
</feature>
<feature type="region of interest" description="Disordered" evidence="1">
    <location>
        <begin position="109"/>
        <end position="133"/>
    </location>
</feature>
<reference evidence="6 7" key="1">
    <citation type="journal article" date="2018" name="IMA Fungus">
        <title>IMA Genome-F 10: Nine draft genome sequences of Claviceps purpurea s.lat., including C. arundinis, C. humidiphila, and C. cf. spartinae, pseudomolecules for the pitch canker pathogen Fusarium circinatum, draft genome of Davidsoniella eucalypti, Grosmannia galeiformis, Quambalaria eucalypti, and Teratosphaeria destructans.</title>
        <authorList>
            <person name="Wingfield B.D."/>
            <person name="Liu M."/>
            <person name="Nguyen H.D."/>
            <person name="Lane F.A."/>
            <person name="Morgan S.W."/>
            <person name="De Vos L."/>
            <person name="Wilken P.M."/>
            <person name="Duong T.A."/>
            <person name="Aylward J."/>
            <person name="Coetzee M.P."/>
            <person name="Dadej K."/>
            <person name="De Beer Z.W."/>
            <person name="Findlay W."/>
            <person name="Havenga M."/>
            <person name="Kolarik M."/>
            <person name="Menzies J.G."/>
            <person name="Naidoo K."/>
            <person name="Pochopski O."/>
            <person name="Shoukouhi P."/>
            <person name="Santana Q.C."/>
            <person name="Seifert K.A."/>
            <person name="Soal N."/>
            <person name="Steenkamp E.T."/>
            <person name="Tatham C.T."/>
            <person name="van der Nest M.A."/>
            <person name="Wingfield M.J."/>
        </authorList>
    </citation>
    <scope>NUCLEOTIDE SEQUENCE [LARGE SCALE GENOMIC DNA]</scope>
    <source>
        <strain evidence="6">CMW44962</strain>
    </source>
</reference>
<dbReference type="SMART" id="SM01214">
    <property type="entry name" value="Fmp27_GFWDK"/>
    <property type="match status" value="1"/>
</dbReference>
<feature type="region of interest" description="Disordered" evidence="1">
    <location>
        <begin position="843"/>
        <end position="874"/>
    </location>
</feature>
<feature type="region of interest" description="Disordered" evidence="1">
    <location>
        <begin position="2983"/>
        <end position="3016"/>
    </location>
</feature>
<feature type="region of interest" description="Disordered" evidence="1">
    <location>
        <begin position="2585"/>
        <end position="2743"/>
    </location>
</feature>
<dbReference type="SMART" id="SM01215">
    <property type="entry name" value="Fmp27_SW"/>
    <property type="match status" value="1"/>
</dbReference>
<comment type="caution">
    <text evidence="6">The sequence shown here is derived from an EMBL/GenBank/DDBJ whole genome shotgun (WGS) entry which is preliminary data.</text>
</comment>
<feature type="compositionally biased region" description="Polar residues" evidence="1">
    <location>
        <begin position="2921"/>
        <end position="2933"/>
    </location>
</feature>
<evidence type="ECO:0000259" key="3">
    <source>
        <dbReference type="SMART" id="SM01214"/>
    </source>
</evidence>
<dbReference type="Pfam" id="PF10344">
    <property type="entry name" value="Hobbit"/>
    <property type="match status" value="1"/>
</dbReference>
<evidence type="ECO:0000259" key="4">
    <source>
        <dbReference type="SMART" id="SM01215"/>
    </source>
</evidence>
<keyword evidence="2" id="KW-0472">Membrane</keyword>
<feature type="compositionally biased region" description="Polar residues" evidence="1">
    <location>
        <begin position="2601"/>
        <end position="2612"/>
    </location>
</feature>
<proteinExistence type="predicted"/>
<evidence type="ECO:0000256" key="1">
    <source>
        <dbReference type="SAM" id="MobiDB-lite"/>
    </source>
</evidence>
<feature type="region of interest" description="Disordered" evidence="1">
    <location>
        <begin position="2854"/>
        <end position="2964"/>
    </location>
</feature>
<feature type="region of interest" description="Disordered" evidence="1">
    <location>
        <begin position="1086"/>
        <end position="1157"/>
    </location>
</feature>
<evidence type="ECO:0000313" key="6">
    <source>
        <dbReference type="EMBL" id="KAH9836863.1"/>
    </source>
</evidence>
<dbReference type="InterPro" id="IPR019441">
    <property type="entry name" value="FMP27/BLTP2/Hobbit_GFWDK_RBG"/>
</dbReference>
<gene>
    <name evidence="6" type="ORF">Tdes44962_MAKER08430</name>
</gene>
<reference evidence="6 7" key="2">
    <citation type="journal article" date="2021" name="Curr. Genet.">
        <title>Genetic response to nitrogen starvation in the aggressive Eucalyptus foliar pathogen Teratosphaeria destructans.</title>
        <authorList>
            <person name="Havenga M."/>
            <person name="Wingfield B.D."/>
            <person name="Wingfield M.J."/>
            <person name="Dreyer L.L."/>
            <person name="Roets F."/>
            <person name="Aylward J."/>
        </authorList>
    </citation>
    <scope>NUCLEOTIDE SEQUENCE [LARGE SCALE GENOMIC DNA]</scope>
    <source>
        <strain evidence="6">CMW44962</strain>
    </source>
</reference>
<keyword evidence="7" id="KW-1185">Reference proteome</keyword>
<feature type="compositionally biased region" description="Low complexity" evidence="1">
    <location>
        <begin position="2991"/>
        <end position="3001"/>
    </location>
</feature>
<feature type="compositionally biased region" description="Basic residues" evidence="1">
    <location>
        <begin position="746"/>
        <end position="755"/>
    </location>
</feature>
<name>A0A9W7SW91_9PEZI</name>
<feature type="compositionally biased region" description="Polar residues" evidence="1">
    <location>
        <begin position="2889"/>
        <end position="2910"/>
    </location>
</feature>
<keyword evidence="2" id="KW-0812">Transmembrane</keyword>
<keyword evidence="2" id="KW-1133">Transmembrane helix</keyword>
<feature type="compositionally biased region" description="Polar residues" evidence="1">
    <location>
        <begin position="2672"/>
        <end position="2692"/>
    </location>
</feature>
<dbReference type="PANTHER" id="PTHR15678:SF6">
    <property type="entry name" value="BRIDGE-LIKE LIPID TRANSFER PROTEIN FAMILY MEMBER 2"/>
    <property type="match status" value="1"/>
</dbReference>
<protein>
    <submittedName>
        <fullName evidence="6">Uncharacterized protein</fullName>
    </submittedName>
</protein>
<evidence type="ECO:0000259" key="5">
    <source>
        <dbReference type="SMART" id="SM01216"/>
    </source>
</evidence>
<dbReference type="InterPro" id="IPR019415">
    <property type="entry name" value="FMP27_SW_RBG"/>
</dbReference>
<evidence type="ECO:0000313" key="7">
    <source>
        <dbReference type="Proteomes" id="UP001138500"/>
    </source>
</evidence>
<feature type="region of interest" description="Disordered" evidence="1">
    <location>
        <begin position="2055"/>
        <end position="2092"/>
    </location>
</feature>